<sequence>MEKKEFYTPNAVVVFPEKATALGGIISSDLGVTENGRKIVKAGTPVGGDDFTVKDQTVLGAATADNVQGVLYNDVDVTNGNGNGTVMVSGYINERYLDSRVNVSDDIKKALKNKITFINR</sequence>
<evidence type="ECO:0000313" key="1">
    <source>
        <dbReference type="EMBL" id="USS94000.1"/>
    </source>
</evidence>
<organism evidence="1 2">
    <name type="scientific">Fructilactobacillus ixorae</name>
    <dbReference type="NCBI Taxonomy" id="1750535"/>
    <lineage>
        <taxon>Bacteria</taxon>
        <taxon>Bacillati</taxon>
        <taxon>Bacillota</taxon>
        <taxon>Bacilli</taxon>
        <taxon>Lactobacillales</taxon>
        <taxon>Lactobacillaceae</taxon>
        <taxon>Fructilactobacillus</taxon>
    </lineage>
</organism>
<geneLocation type="plasmid" evidence="1 2">
    <name>punnamed</name>
</geneLocation>
<protein>
    <recommendedName>
        <fullName evidence="3">Head decoration protein</fullName>
    </recommendedName>
</protein>
<dbReference type="EMBL" id="CP097479">
    <property type="protein sequence ID" value="USS94000.1"/>
    <property type="molecule type" value="Genomic_DNA"/>
</dbReference>
<proteinExistence type="predicted"/>
<accession>A0ABY5C9G2</accession>
<reference evidence="1" key="1">
    <citation type="submission" date="2022-05" db="EMBL/GenBank/DDBJ databases">
        <authorList>
            <person name="Oliphant S.A."/>
            <person name="Watson-Haigh N.S."/>
            <person name="Sumby K.M."/>
            <person name="Gardner J.M."/>
            <person name="Jiranek V."/>
        </authorList>
    </citation>
    <scope>NUCLEOTIDE SEQUENCE</scope>
    <source>
        <strain evidence="1">Ru20-1</strain>
        <plasmid evidence="1">punnamed</plasmid>
    </source>
</reference>
<evidence type="ECO:0000313" key="2">
    <source>
        <dbReference type="Proteomes" id="UP001057532"/>
    </source>
</evidence>
<gene>
    <name evidence="1" type="ORF">M8332_06850</name>
</gene>
<name>A0ABY5C9G2_9LACO</name>
<keyword evidence="1" id="KW-0614">Plasmid</keyword>
<evidence type="ECO:0008006" key="3">
    <source>
        <dbReference type="Google" id="ProtNLM"/>
    </source>
</evidence>
<dbReference type="RefSeq" id="WP_252780885.1">
    <property type="nucleotide sequence ID" value="NZ_CP097479.1"/>
</dbReference>
<keyword evidence="2" id="KW-1185">Reference proteome</keyword>
<dbReference type="Proteomes" id="UP001057532">
    <property type="component" value="Plasmid punnamed"/>
</dbReference>